<feature type="region of interest" description="Disordered" evidence="1">
    <location>
        <begin position="754"/>
        <end position="797"/>
    </location>
</feature>
<dbReference type="Proteomes" id="UP000007014">
    <property type="component" value="Chromosome 7"/>
</dbReference>
<sequence length="845" mass="91336">MASTGESAAALETPLAAEAFREMLKDLDTNAAPMINALAWIALENEDGAREIAALLLERLERGASALQSDKRANSRTSSLDKVSGAKDSAVAVSEDALLATLYLIDSIIKRVGPFLDAAQRYRSYLQEQGLAALLRQLRKTHTALAPRIDKLVNLWQDARYFGRAFTEQVFERERDAPSVPASSAPSTEPGAPERASLQSTGTTTASAWSSVQLAPSSSSMVDAGRLPDASGPNADIQVASERLIQFVQQGILPPAEDVTLFDRLVQAQLSVLGPRDWSLRQYLEQLRMQMQVAIRSLAEAKRASWMGAGRAPGMTPDMPGALIGGVQQTVPPSAAVPSTLPYGAVPPASLQRPLPGSNWNPMEHSAAPGYSLNWSVPGTAAAVSFWGGGTHTASTHSHTSAVGAPPSTDEAESVSSGSERPRRKRRERCVSFCDIKRISPSHAVEQLYNRLPLKADGTGIRFRTRTQLRDHLDWVFAENQRTRLRQRGGMSRNWFMNATEWMQHAGGYPGTGFESPPADAVSGGLAPSRDAFVEAGLVFAAPASSDTETNLRGTGHDNVASMATEVSSDRARRLADGSAAPASTSEAIPAIIEDAVCPVCHEELETFYDAERDQWLWRDAVMDTETGFAFHRQCYGEGVNLLLDERAEHTAAATEEEEEEEESPTASESAYPAKRQRSKSGDEPGKSELFAAATVPQAAVEYEKLHQSHHQLAEESRSVSQGDTAARDRNALLQNAANTSTDARKLNEQLLPHTLESSRTERQPHVVGDGSQATERFTEPSCSAEASSSQALRHSDAEELEALTVRELRARLDRAGVPHRHLKRKADLVAALAADATSVAQEHP</sequence>
<dbReference type="SMART" id="SM00582">
    <property type="entry name" value="RPR"/>
    <property type="match status" value="1"/>
</dbReference>
<dbReference type="KEGG" id="cme:CYME_CMG045C"/>
<dbReference type="OMA" id="THRHENK"/>
<dbReference type="PANTHER" id="PTHR15921">
    <property type="entry name" value="PRE-MRNA CLEAVAGE COMPLEX II"/>
    <property type="match status" value="1"/>
</dbReference>
<dbReference type="PANTHER" id="PTHR15921:SF3">
    <property type="entry name" value="PRE-MRNA CLEAVAGE COMPLEX 2 PROTEIN PCF11"/>
    <property type="match status" value="1"/>
</dbReference>
<dbReference type="InterPro" id="IPR008942">
    <property type="entry name" value="ENTH_VHS"/>
</dbReference>
<accession>M1VG30</accession>
<feature type="compositionally biased region" description="Polar residues" evidence="1">
    <location>
        <begin position="772"/>
        <end position="793"/>
    </location>
</feature>
<dbReference type="RefSeq" id="XP_005535859.1">
    <property type="nucleotide sequence ID" value="XM_005535802.1"/>
</dbReference>
<dbReference type="Gramene" id="CMG045CT">
    <property type="protein sequence ID" value="CMG045CT"/>
    <property type="gene ID" value="CMG045C"/>
</dbReference>
<proteinExistence type="predicted"/>
<dbReference type="OrthoDB" id="2129491at2759"/>
<feature type="domain" description="CID" evidence="2">
    <location>
        <begin position="12"/>
        <end position="178"/>
    </location>
</feature>
<dbReference type="GeneID" id="16993297"/>
<feature type="compositionally biased region" description="Low complexity" evidence="1">
    <location>
        <begin position="392"/>
        <end position="405"/>
    </location>
</feature>
<feature type="compositionally biased region" description="Acidic residues" evidence="1">
    <location>
        <begin position="655"/>
        <end position="664"/>
    </location>
</feature>
<evidence type="ECO:0000313" key="4">
    <source>
        <dbReference type="Proteomes" id="UP000007014"/>
    </source>
</evidence>
<dbReference type="GO" id="GO:0031124">
    <property type="term" value="P:mRNA 3'-end processing"/>
    <property type="evidence" value="ECO:0007669"/>
    <property type="project" value="InterPro"/>
</dbReference>
<dbReference type="GO" id="GO:0005737">
    <property type="term" value="C:cytoplasm"/>
    <property type="evidence" value="ECO:0007669"/>
    <property type="project" value="TreeGrafter"/>
</dbReference>
<gene>
    <name evidence="3" type="ORF">CYME_CMG045C</name>
</gene>
<evidence type="ECO:0000313" key="3">
    <source>
        <dbReference type="EMBL" id="BAM79573.1"/>
    </source>
</evidence>
<dbReference type="AlphaFoldDB" id="M1VG30"/>
<reference evidence="3 4" key="1">
    <citation type="journal article" date="2004" name="Nature">
        <title>Genome sequence of the ultrasmall unicellular red alga Cyanidioschyzon merolae 10D.</title>
        <authorList>
            <person name="Matsuzaki M."/>
            <person name="Misumi O."/>
            <person name="Shin-i T."/>
            <person name="Maruyama S."/>
            <person name="Takahara M."/>
            <person name="Miyagishima S."/>
            <person name="Mori T."/>
            <person name="Nishida K."/>
            <person name="Yagisawa F."/>
            <person name="Nishida K."/>
            <person name="Yoshida Y."/>
            <person name="Nishimura Y."/>
            <person name="Nakao S."/>
            <person name="Kobayashi T."/>
            <person name="Momoyama Y."/>
            <person name="Higashiyama T."/>
            <person name="Minoda A."/>
            <person name="Sano M."/>
            <person name="Nomoto H."/>
            <person name="Oishi K."/>
            <person name="Hayashi H."/>
            <person name="Ohta F."/>
            <person name="Nishizaka S."/>
            <person name="Haga S."/>
            <person name="Miura S."/>
            <person name="Morishita T."/>
            <person name="Kabeya Y."/>
            <person name="Terasawa K."/>
            <person name="Suzuki Y."/>
            <person name="Ishii Y."/>
            <person name="Asakawa S."/>
            <person name="Takano H."/>
            <person name="Ohta N."/>
            <person name="Kuroiwa H."/>
            <person name="Tanaka K."/>
            <person name="Shimizu N."/>
            <person name="Sugano S."/>
            <person name="Sato N."/>
            <person name="Nozaki H."/>
            <person name="Ogasawara N."/>
            <person name="Kohara Y."/>
            <person name="Kuroiwa T."/>
        </authorList>
    </citation>
    <scope>NUCLEOTIDE SEQUENCE [LARGE SCALE GENOMIC DNA]</scope>
    <source>
        <strain evidence="3 4">10D</strain>
    </source>
</reference>
<dbReference type="eggNOG" id="KOG2071">
    <property type="taxonomic scope" value="Eukaryota"/>
</dbReference>
<dbReference type="InterPro" id="IPR006569">
    <property type="entry name" value="CID_dom"/>
</dbReference>
<dbReference type="HOGENOM" id="CLU_337199_0_0_1"/>
<dbReference type="Gene3D" id="1.25.40.90">
    <property type="match status" value="1"/>
</dbReference>
<name>M1VG30_CYAM1</name>
<feature type="compositionally biased region" description="Basic and acidic residues" evidence="1">
    <location>
        <begin position="706"/>
        <end position="718"/>
    </location>
</feature>
<feature type="region of interest" description="Disordered" evidence="1">
    <location>
        <begin position="391"/>
        <end position="427"/>
    </location>
</feature>
<dbReference type="InterPro" id="IPR045154">
    <property type="entry name" value="PCF11-like"/>
</dbReference>
<dbReference type="GO" id="GO:0006369">
    <property type="term" value="P:termination of RNA polymerase II transcription"/>
    <property type="evidence" value="ECO:0007669"/>
    <property type="project" value="InterPro"/>
</dbReference>
<feature type="region of interest" description="Disordered" evidence="1">
    <location>
        <begin position="706"/>
        <end position="725"/>
    </location>
</feature>
<reference evidence="3 4" key="2">
    <citation type="journal article" date="2007" name="BMC Biol.">
        <title>A 100%-complete sequence reveals unusually simple genomic features in the hot-spring red alga Cyanidioschyzon merolae.</title>
        <authorList>
            <person name="Nozaki H."/>
            <person name="Takano H."/>
            <person name="Misumi O."/>
            <person name="Terasawa K."/>
            <person name="Matsuzaki M."/>
            <person name="Maruyama S."/>
            <person name="Nishida K."/>
            <person name="Yagisawa F."/>
            <person name="Yoshida Y."/>
            <person name="Fujiwara T."/>
            <person name="Takio S."/>
            <person name="Tamura K."/>
            <person name="Chung S.J."/>
            <person name="Nakamura S."/>
            <person name="Kuroiwa H."/>
            <person name="Tanaka K."/>
            <person name="Sato N."/>
            <person name="Kuroiwa T."/>
        </authorList>
    </citation>
    <scope>NUCLEOTIDE SEQUENCE [LARGE SCALE GENOMIC DNA]</scope>
    <source>
        <strain evidence="3 4">10D</strain>
    </source>
</reference>
<dbReference type="GO" id="GO:0003729">
    <property type="term" value="F:mRNA binding"/>
    <property type="evidence" value="ECO:0007669"/>
    <property type="project" value="InterPro"/>
</dbReference>
<dbReference type="PROSITE" id="PS51391">
    <property type="entry name" value="CID"/>
    <property type="match status" value="1"/>
</dbReference>
<dbReference type="Pfam" id="PF04818">
    <property type="entry name" value="CID"/>
    <property type="match status" value="1"/>
</dbReference>
<organism evidence="3 4">
    <name type="scientific">Cyanidioschyzon merolae (strain NIES-3377 / 10D)</name>
    <name type="common">Unicellular red alga</name>
    <dbReference type="NCBI Taxonomy" id="280699"/>
    <lineage>
        <taxon>Eukaryota</taxon>
        <taxon>Rhodophyta</taxon>
        <taxon>Bangiophyceae</taxon>
        <taxon>Cyanidiales</taxon>
        <taxon>Cyanidiaceae</taxon>
        <taxon>Cyanidioschyzon</taxon>
    </lineage>
</organism>
<dbReference type="GO" id="GO:0000993">
    <property type="term" value="F:RNA polymerase II complex binding"/>
    <property type="evidence" value="ECO:0007669"/>
    <property type="project" value="InterPro"/>
</dbReference>
<protein>
    <recommendedName>
        <fullName evidence="2">CID domain-containing protein</fullName>
    </recommendedName>
</protein>
<keyword evidence="4" id="KW-1185">Reference proteome</keyword>
<evidence type="ECO:0000256" key="1">
    <source>
        <dbReference type="SAM" id="MobiDB-lite"/>
    </source>
</evidence>
<dbReference type="EMBL" id="AP006489">
    <property type="protein sequence ID" value="BAM79573.1"/>
    <property type="molecule type" value="Genomic_DNA"/>
</dbReference>
<dbReference type="Pfam" id="PF21936">
    <property type="entry name" value="Pcf11_C"/>
    <property type="match status" value="1"/>
</dbReference>
<dbReference type="STRING" id="280699.M1VG30"/>
<feature type="compositionally biased region" description="Low complexity" evidence="1">
    <location>
        <begin position="178"/>
        <end position="187"/>
    </location>
</feature>
<feature type="region of interest" description="Disordered" evidence="1">
    <location>
        <begin position="173"/>
        <end position="202"/>
    </location>
</feature>
<dbReference type="GO" id="GO:0005849">
    <property type="term" value="C:mRNA cleavage factor complex"/>
    <property type="evidence" value="ECO:0007669"/>
    <property type="project" value="TreeGrafter"/>
</dbReference>
<evidence type="ECO:0000259" key="2">
    <source>
        <dbReference type="PROSITE" id="PS51391"/>
    </source>
</evidence>
<dbReference type="InterPro" id="IPR054127">
    <property type="entry name" value="Pcf11_C"/>
</dbReference>
<feature type="region of interest" description="Disordered" evidence="1">
    <location>
        <begin position="650"/>
        <end position="687"/>
    </location>
</feature>